<organism evidence="1 2">
    <name type="scientific">Rhododendron molle</name>
    <name type="common">Chinese azalea</name>
    <name type="synonym">Azalea mollis</name>
    <dbReference type="NCBI Taxonomy" id="49168"/>
    <lineage>
        <taxon>Eukaryota</taxon>
        <taxon>Viridiplantae</taxon>
        <taxon>Streptophyta</taxon>
        <taxon>Embryophyta</taxon>
        <taxon>Tracheophyta</taxon>
        <taxon>Spermatophyta</taxon>
        <taxon>Magnoliopsida</taxon>
        <taxon>eudicotyledons</taxon>
        <taxon>Gunneridae</taxon>
        <taxon>Pentapetalae</taxon>
        <taxon>asterids</taxon>
        <taxon>Ericales</taxon>
        <taxon>Ericaceae</taxon>
        <taxon>Ericoideae</taxon>
        <taxon>Rhodoreae</taxon>
        <taxon>Rhododendron</taxon>
    </lineage>
</organism>
<dbReference type="Proteomes" id="UP001062846">
    <property type="component" value="Chromosome 13"/>
</dbReference>
<reference evidence="1" key="1">
    <citation type="submission" date="2022-02" db="EMBL/GenBank/DDBJ databases">
        <title>Plant Genome Project.</title>
        <authorList>
            <person name="Zhang R.-G."/>
        </authorList>
    </citation>
    <scope>NUCLEOTIDE SEQUENCE</scope>
    <source>
        <strain evidence="1">AT1</strain>
    </source>
</reference>
<evidence type="ECO:0000313" key="1">
    <source>
        <dbReference type="EMBL" id="KAI8524770.1"/>
    </source>
</evidence>
<accession>A0ACC0L7S4</accession>
<evidence type="ECO:0000313" key="2">
    <source>
        <dbReference type="Proteomes" id="UP001062846"/>
    </source>
</evidence>
<name>A0ACC0L7S4_RHOML</name>
<comment type="caution">
    <text evidence="1">The sequence shown here is derived from an EMBL/GenBank/DDBJ whole genome shotgun (WGS) entry which is preliminary data.</text>
</comment>
<keyword evidence="2" id="KW-1185">Reference proteome</keyword>
<sequence length="250" mass="26631">MEFGASDLGREKWVLQIAASLPVKFWAVVGPPGSTTMIGIVHFVELVKFHPRQKLDSPNINRVSPETWKTPSAVIFEVRDNESSRCNIPDGINGTCFSAGISRNCRHSPVSAAEASSSTTTTPSPCELTQAPSGLAYCDKVVGYGPEAVKGQLIKVHYVGKLENGKVFDSSYNRGKPLTFRVGVGEVIKGWDQGILGGDEVPPMLAGGKRSLKLPPELGYGIRGAGCKGGSCIIPPDSVLLFDVEFIGKG</sequence>
<protein>
    <submittedName>
        <fullName evidence="1">Uncharacterized protein</fullName>
    </submittedName>
</protein>
<proteinExistence type="predicted"/>
<dbReference type="EMBL" id="CM046400">
    <property type="protein sequence ID" value="KAI8524770.1"/>
    <property type="molecule type" value="Genomic_DNA"/>
</dbReference>
<gene>
    <name evidence="1" type="ORF">RHMOL_Rhmol13G0175000</name>
</gene>